<evidence type="ECO:0000256" key="13">
    <source>
        <dbReference type="ARBA" id="ARBA00023098"/>
    </source>
</evidence>
<evidence type="ECO:0000313" key="23">
    <source>
        <dbReference type="EMBL" id="SNY55391.1"/>
    </source>
</evidence>
<dbReference type="InterPro" id="IPR018201">
    <property type="entry name" value="Ketoacyl_synth_AS"/>
</dbReference>
<dbReference type="GO" id="GO:0006633">
    <property type="term" value="P:fatty acid biosynthetic process"/>
    <property type="evidence" value="ECO:0007669"/>
    <property type="project" value="UniProtKB-UniPathway"/>
</dbReference>
<evidence type="ECO:0000256" key="8">
    <source>
        <dbReference type="ARBA" id="ARBA00022679"/>
    </source>
</evidence>
<dbReference type="InterPro" id="IPR000794">
    <property type="entry name" value="Beta-ketoacyl_synthase"/>
</dbReference>
<dbReference type="AlphaFoldDB" id="A0A285J8F0"/>
<dbReference type="GO" id="GO:0005829">
    <property type="term" value="C:cytosol"/>
    <property type="evidence" value="ECO:0007669"/>
    <property type="project" value="TreeGrafter"/>
</dbReference>
<dbReference type="NCBIfam" id="NF005589">
    <property type="entry name" value="PRK07314.1"/>
    <property type="match status" value="1"/>
</dbReference>
<evidence type="ECO:0000256" key="16">
    <source>
        <dbReference type="ARBA" id="ARBA00039450"/>
    </source>
</evidence>
<dbReference type="UniPathway" id="UPA00094"/>
<reference evidence="24" key="1">
    <citation type="submission" date="2017-09" db="EMBL/GenBank/DDBJ databases">
        <authorList>
            <person name="Varghese N."/>
            <person name="Submissions S."/>
        </authorList>
    </citation>
    <scope>NUCLEOTIDE SEQUENCE [LARGE SCALE GENOMIC DNA]</scope>
    <source>
        <strain evidence="24">CGMCC 1.12461</strain>
    </source>
</reference>
<keyword evidence="8 21" id="KW-0808">Transferase</keyword>
<evidence type="ECO:0000256" key="9">
    <source>
        <dbReference type="ARBA" id="ARBA00022741"/>
    </source>
</evidence>
<dbReference type="PROSITE" id="PS01128">
    <property type="entry name" value="SHIKIMATE_KINASE"/>
    <property type="match status" value="1"/>
</dbReference>
<evidence type="ECO:0000256" key="5">
    <source>
        <dbReference type="ARBA" id="ARBA00013191"/>
    </source>
</evidence>
<proteinExistence type="inferred from homology"/>
<evidence type="ECO:0000256" key="6">
    <source>
        <dbReference type="ARBA" id="ARBA00022490"/>
    </source>
</evidence>
<dbReference type="Gene3D" id="3.40.47.10">
    <property type="match status" value="2"/>
</dbReference>
<evidence type="ECO:0000256" key="4">
    <source>
        <dbReference type="ARBA" id="ARBA00011738"/>
    </source>
</evidence>
<keyword evidence="15" id="KW-0012">Acyltransferase</keyword>
<dbReference type="OrthoDB" id="9808669at2"/>
<comment type="catalytic activity">
    <reaction evidence="20">
        <text>a fatty acyl-[ACP] + malonyl-[ACP] + H(+) = a 3-oxoacyl-[ACP] + holo-[ACP] + CO2</text>
        <dbReference type="Rhea" id="RHEA:22836"/>
        <dbReference type="Rhea" id="RHEA-COMP:9623"/>
        <dbReference type="Rhea" id="RHEA-COMP:9685"/>
        <dbReference type="Rhea" id="RHEA-COMP:9916"/>
        <dbReference type="Rhea" id="RHEA-COMP:14125"/>
        <dbReference type="ChEBI" id="CHEBI:15378"/>
        <dbReference type="ChEBI" id="CHEBI:16526"/>
        <dbReference type="ChEBI" id="CHEBI:64479"/>
        <dbReference type="ChEBI" id="CHEBI:78449"/>
        <dbReference type="ChEBI" id="CHEBI:78776"/>
        <dbReference type="ChEBI" id="CHEBI:138651"/>
        <dbReference type="EC" id="2.3.1.41"/>
    </reaction>
    <physiologicalReaction direction="left-to-right" evidence="20">
        <dbReference type="Rhea" id="RHEA:22837"/>
    </physiologicalReaction>
</comment>
<dbReference type="EC" id="2.3.1.41" evidence="5"/>
<comment type="catalytic activity">
    <reaction evidence="19">
        <text>(3Z)-decenoyl-[ACP] + malonyl-[ACP] + H(+) = 3-oxo-(5Z)-dodecenoyl-[ACP] + holo-[ACP] + CO2</text>
        <dbReference type="Rhea" id="RHEA:54940"/>
        <dbReference type="Rhea" id="RHEA-COMP:9623"/>
        <dbReference type="Rhea" id="RHEA-COMP:9685"/>
        <dbReference type="Rhea" id="RHEA-COMP:9927"/>
        <dbReference type="Rhea" id="RHEA-COMP:14042"/>
        <dbReference type="ChEBI" id="CHEBI:15378"/>
        <dbReference type="ChEBI" id="CHEBI:16526"/>
        <dbReference type="ChEBI" id="CHEBI:64479"/>
        <dbReference type="ChEBI" id="CHEBI:78449"/>
        <dbReference type="ChEBI" id="CHEBI:78798"/>
        <dbReference type="ChEBI" id="CHEBI:138410"/>
    </reaction>
    <physiologicalReaction direction="left-to-right" evidence="19">
        <dbReference type="Rhea" id="RHEA:54941"/>
    </physiologicalReaction>
</comment>
<organism evidence="23 24">
    <name type="scientific">Arsukibacterium tuosuense</name>
    <dbReference type="NCBI Taxonomy" id="1323745"/>
    <lineage>
        <taxon>Bacteria</taxon>
        <taxon>Pseudomonadati</taxon>
        <taxon>Pseudomonadota</taxon>
        <taxon>Gammaproteobacteria</taxon>
        <taxon>Chromatiales</taxon>
        <taxon>Chromatiaceae</taxon>
        <taxon>Arsukibacterium</taxon>
    </lineage>
</organism>
<keyword evidence="13" id="KW-0443">Lipid metabolism</keyword>
<keyword evidence="24" id="KW-1185">Reference proteome</keyword>
<evidence type="ECO:0000256" key="2">
    <source>
        <dbReference type="ARBA" id="ARBA00005194"/>
    </source>
</evidence>
<keyword evidence="10" id="KW-0418">Kinase</keyword>
<dbReference type="EMBL" id="OBEB01000006">
    <property type="protein sequence ID" value="SNY55391.1"/>
    <property type="molecule type" value="Genomic_DNA"/>
</dbReference>
<dbReference type="GO" id="GO:0016301">
    <property type="term" value="F:kinase activity"/>
    <property type="evidence" value="ECO:0007669"/>
    <property type="project" value="UniProtKB-KW"/>
</dbReference>
<evidence type="ECO:0000256" key="14">
    <source>
        <dbReference type="ARBA" id="ARBA00023160"/>
    </source>
</evidence>
<dbReference type="InterPro" id="IPR016039">
    <property type="entry name" value="Thiolase-like"/>
</dbReference>
<evidence type="ECO:0000256" key="11">
    <source>
        <dbReference type="ARBA" id="ARBA00022832"/>
    </source>
</evidence>
<evidence type="ECO:0000256" key="12">
    <source>
        <dbReference type="ARBA" id="ARBA00022840"/>
    </source>
</evidence>
<dbReference type="Proteomes" id="UP000219353">
    <property type="component" value="Unassembled WGS sequence"/>
</dbReference>
<dbReference type="Pfam" id="PF02801">
    <property type="entry name" value="Ketoacyl-synt_C"/>
    <property type="match status" value="1"/>
</dbReference>
<dbReference type="InterPro" id="IPR023000">
    <property type="entry name" value="Shikimate_kinase_CS"/>
</dbReference>
<keyword evidence="9" id="KW-0547">Nucleotide-binding</keyword>
<name>A0A285J8F0_9GAMM</name>
<dbReference type="FunFam" id="3.40.47.10:FF:000005">
    <property type="entry name" value="3-oxoacyl-[acyl-carrier-protein] synthase I"/>
    <property type="match status" value="1"/>
</dbReference>
<dbReference type="InterPro" id="IPR014030">
    <property type="entry name" value="Ketoacyl_synth_N"/>
</dbReference>
<keyword evidence="7" id="KW-0444">Lipid biosynthesis</keyword>
<feature type="domain" description="Ketosynthase family 3 (KS3)" evidence="22">
    <location>
        <begin position="1"/>
        <end position="401"/>
    </location>
</feature>
<comment type="subunit">
    <text evidence="4">Homodimer.</text>
</comment>
<evidence type="ECO:0000256" key="7">
    <source>
        <dbReference type="ARBA" id="ARBA00022516"/>
    </source>
</evidence>
<evidence type="ECO:0000256" key="17">
    <source>
        <dbReference type="ARBA" id="ARBA00041620"/>
    </source>
</evidence>
<dbReference type="PROSITE" id="PS00606">
    <property type="entry name" value="KS3_1"/>
    <property type="match status" value="1"/>
</dbReference>
<dbReference type="InterPro" id="IPR014031">
    <property type="entry name" value="Ketoacyl_synth_C"/>
</dbReference>
<evidence type="ECO:0000256" key="19">
    <source>
        <dbReference type="ARBA" id="ARBA00048121"/>
    </source>
</evidence>
<dbReference type="NCBIfam" id="NF005935">
    <property type="entry name" value="PRK07967.1"/>
    <property type="match status" value="1"/>
</dbReference>
<dbReference type="RefSeq" id="WP_097112068.1">
    <property type="nucleotide sequence ID" value="NZ_OBEB01000006.1"/>
</dbReference>
<keyword evidence="14" id="KW-0275">Fatty acid biosynthesis</keyword>
<comment type="similarity">
    <text evidence="3 21">Belongs to the thiolase-like superfamily. Beta-ketoacyl-ACP synthases family.</text>
</comment>
<dbReference type="FunFam" id="3.40.47.10:FF:000006">
    <property type="entry name" value="3-oxoacyl-[acyl-carrier-protein] synthase I"/>
    <property type="match status" value="1"/>
</dbReference>
<sequence length="404" mass="42235">MKRAVITGMGIVSSIGNNQAEVLDSLKAGRSGITASPEFVEFGLRSQVWGNIKMNPAEHIDRKAMRFMGDAAAYSYIAMQEAMTDAGLTAEQISDPRVGLVVGSGGASSKTQIEAADTLREKGVKRVGPYAVPKTMSSTCSACLATPFKIKGVNYSISSACATSAHCIGHAVELIQLGKQDVVFAGGGEEVHWTLAMEFDAMGALSSRYNETPELASRTYDAGRDGFVISGGGGIVVVEELEHALARGATIYAEIVGYGATSDGFDMVAPSGEGAVRCMEMAMQGVSAPVDYVNTHGTSTPVGDVKELAAIQQVFAGKSPAISATKAMTGHALGAAGVHEAIYSLLMMKHNFIAPSINISELDEAAAGLNIVRQAQDATLNTIMSNSFGFGGTNATLVMQRYRP</sequence>
<keyword evidence="12" id="KW-0067">ATP-binding</keyword>
<dbReference type="PROSITE" id="PS52004">
    <property type="entry name" value="KS3_2"/>
    <property type="match status" value="1"/>
</dbReference>
<keyword evidence="11" id="KW-0276">Fatty acid metabolism</keyword>
<comment type="subcellular location">
    <subcellularLocation>
        <location evidence="1">Cytoplasm</location>
    </subcellularLocation>
</comment>
<accession>A0A285J8F0</accession>
<dbReference type="SMART" id="SM00825">
    <property type="entry name" value="PKS_KS"/>
    <property type="match status" value="1"/>
</dbReference>
<dbReference type="Pfam" id="PF00109">
    <property type="entry name" value="ketoacyl-synt"/>
    <property type="match status" value="1"/>
</dbReference>
<gene>
    <name evidence="23" type="ORF">SAMN06297280_2857</name>
</gene>
<keyword evidence="6" id="KW-0963">Cytoplasm</keyword>
<dbReference type="PANTHER" id="PTHR11712:SF306">
    <property type="entry name" value="3-OXOACYL-[ACYL-CARRIER-PROTEIN] SYNTHASE 1"/>
    <property type="match status" value="1"/>
</dbReference>
<comment type="pathway">
    <text evidence="2">Lipid metabolism; fatty acid biosynthesis.</text>
</comment>
<evidence type="ECO:0000259" key="22">
    <source>
        <dbReference type="PROSITE" id="PS52004"/>
    </source>
</evidence>
<evidence type="ECO:0000256" key="20">
    <source>
        <dbReference type="ARBA" id="ARBA00048506"/>
    </source>
</evidence>
<evidence type="ECO:0000256" key="1">
    <source>
        <dbReference type="ARBA" id="ARBA00004496"/>
    </source>
</evidence>
<dbReference type="InterPro" id="IPR020841">
    <property type="entry name" value="PKS_Beta-ketoAc_synthase_dom"/>
</dbReference>
<dbReference type="CDD" id="cd00834">
    <property type="entry name" value="KAS_I_II"/>
    <property type="match status" value="1"/>
</dbReference>
<dbReference type="SUPFAM" id="SSF53901">
    <property type="entry name" value="Thiolase-like"/>
    <property type="match status" value="2"/>
</dbReference>
<evidence type="ECO:0000256" key="10">
    <source>
        <dbReference type="ARBA" id="ARBA00022777"/>
    </source>
</evidence>
<evidence type="ECO:0000313" key="24">
    <source>
        <dbReference type="Proteomes" id="UP000219353"/>
    </source>
</evidence>
<dbReference type="GO" id="GO:0005524">
    <property type="term" value="F:ATP binding"/>
    <property type="evidence" value="ECO:0007669"/>
    <property type="project" value="UniProtKB-KW"/>
</dbReference>
<protein>
    <recommendedName>
        <fullName evidence="16">3-oxoacyl-[acyl-carrier-protein] synthase 1</fullName>
        <ecNumber evidence="5">2.3.1.41</ecNumber>
    </recommendedName>
    <alternativeName>
        <fullName evidence="17">3-oxoacyl-[acyl-carrier-protein] synthase I</fullName>
    </alternativeName>
    <alternativeName>
        <fullName evidence="18">Beta-ketoacyl-ACP synthase I</fullName>
    </alternativeName>
</protein>
<evidence type="ECO:0000256" key="21">
    <source>
        <dbReference type="RuleBase" id="RU003694"/>
    </source>
</evidence>
<evidence type="ECO:0000256" key="15">
    <source>
        <dbReference type="ARBA" id="ARBA00023315"/>
    </source>
</evidence>
<evidence type="ECO:0000256" key="3">
    <source>
        <dbReference type="ARBA" id="ARBA00008467"/>
    </source>
</evidence>
<dbReference type="GO" id="GO:0004315">
    <property type="term" value="F:3-oxoacyl-[acyl-carrier-protein] synthase activity"/>
    <property type="evidence" value="ECO:0007669"/>
    <property type="project" value="UniProtKB-EC"/>
</dbReference>
<evidence type="ECO:0000256" key="18">
    <source>
        <dbReference type="ARBA" id="ARBA00042143"/>
    </source>
</evidence>
<dbReference type="PANTHER" id="PTHR11712">
    <property type="entry name" value="POLYKETIDE SYNTHASE-RELATED"/>
    <property type="match status" value="1"/>
</dbReference>